<dbReference type="AlphaFoldDB" id="A0A2T0LP39"/>
<evidence type="ECO:0000256" key="1">
    <source>
        <dbReference type="ARBA" id="ARBA00006817"/>
    </source>
</evidence>
<dbReference type="RefSeq" id="WP_219927247.1">
    <property type="nucleotide sequence ID" value="NZ_PVNH01000010.1"/>
</dbReference>
<comment type="similarity">
    <text evidence="1">Belongs to the AHA1 family.</text>
</comment>
<feature type="domain" description="Activator of Hsp90 ATPase homologue 1/2-like C-terminal" evidence="2">
    <location>
        <begin position="46"/>
        <end position="148"/>
    </location>
</feature>
<evidence type="ECO:0000259" key="2">
    <source>
        <dbReference type="Pfam" id="PF08327"/>
    </source>
</evidence>
<accession>A0A2T0LP39</accession>
<dbReference type="EMBL" id="PVNH01000010">
    <property type="protein sequence ID" value="PRX45009.1"/>
    <property type="molecule type" value="Genomic_DNA"/>
</dbReference>
<evidence type="ECO:0000313" key="4">
    <source>
        <dbReference type="Proteomes" id="UP000238362"/>
    </source>
</evidence>
<dbReference type="Pfam" id="PF08327">
    <property type="entry name" value="AHSA1"/>
    <property type="match status" value="1"/>
</dbReference>
<dbReference type="InterPro" id="IPR013538">
    <property type="entry name" value="ASHA1/2-like_C"/>
</dbReference>
<name>A0A2T0LP39_9PSEU</name>
<dbReference type="Gene3D" id="3.30.530.20">
    <property type="match status" value="1"/>
</dbReference>
<gene>
    <name evidence="3" type="ORF">B0I33_110108</name>
</gene>
<dbReference type="SUPFAM" id="SSF55961">
    <property type="entry name" value="Bet v1-like"/>
    <property type="match status" value="1"/>
</dbReference>
<proteinExistence type="inferred from homology"/>
<protein>
    <submittedName>
        <fullName evidence="3">Activator of Hsp90 ATPase-like protein</fullName>
    </submittedName>
</protein>
<comment type="caution">
    <text evidence="3">The sequence shown here is derived from an EMBL/GenBank/DDBJ whole genome shotgun (WGS) entry which is preliminary data.</text>
</comment>
<evidence type="ECO:0000313" key="3">
    <source>
        <dbReference type="EMBL" id="PRX45009.1"/>
    </source>
</evidence>
<dbReference type="Proteomes" id="UP000238362">
    <property type="component" value="Unassembled WGS sequence"/>
</dbReference>
<sequence length="193" mass="21371">MIDVHEAIADRAAAKGHHHMTETTAYGTLETIDGRPALRFELPLAHPIERVWQAVSVPAELERFFPGAADWTPAKGETIDLGGATLDVTEVEAPHRLAWTFAGQPQSFELFAADGGCRLVFTHVIDDLPAAQTATGWEIYLSRLEPHLAGEHLSEEEAHKPWREIHERYAERFGVDPEPGRRWAAENLPAGQG</sequence>
<organism evidence="3 4">
    <name type="scientific">Prauserella shujinwangii</name>
    <dbReference type="NCBI Taxonomy" id="1453103"/>
    <lineage>
        <taxon>Bacteria</taxon>
        <taxon>Bacillati</taxon>
        <taxon>Actinomycetota</taxon>
        <taxon>Actinomycetes</taxon>
        <taxon>Pseudonocardiales</taxon>
        <taxon>Pseudonocardiaceae</taxon>
        <taxon>Prauserella</taxon>
    </lineage>
</organism>
<keyword evidence="4" id="KW-1185">Reference proteome</keyword>
<reference evidence="3 4" key="1">
    <citation type="submission" date="2018-03" db="EMBL/GenBank/DDBJ databases">
        <title>Genomic Encyclopedia of Type Strains, Phase III (KMG-III): the genomes of soil and plant-associated and newly described type strains.</title>
        <authorList>
            <person name="Whitman W."/>
        </authorList>
    </citation>
    <scope>NUCLEOTIDE SEQUENCE [LARGE SCALE GENOMIC DNA]</scope>
    <source>
        <strain evidence="3 4">CGMCC 4.7125</strain>
    </source>
</reference>
<dbReference type="InterPro" id="IPR023393">
    <property type="entry name" value="START-like_dom_sf"/>
</dbReference>